<sequence>MAAPRRQKVQDLMNEKDAIEQEIKEFHEVLESQGNVGMHGPLIDKEGYPRSDIDLYSVRTARHRIICLQNDHKALMANIENSLHDLHAFERQEREHGASLPTNGAVSAAAALVPFARIDLVSEGSPAAKAGLLEGDEIIEFGYVDTSNFQTMQDIAAVVQESQGKSLRILTLREGKGVPVSLKPQTWSGRGLLGCNMIPIKK</sequence>
<accession>A0A914AN80</accession>
<dbReference type="Gene3D" id="6.10.140.1710">
    <property type="match status" value="1"/>
</dbReference>
<evidence type="ECO:0000256" key="1">
    <source>
        <dbReference type="ARBA" id="ARBA00005256"/>
    </source>
</evidence>
<dbReference type="RefSeq" id="XP_038065480.1">
    <property type="nucleotide sequence ID" value="XM_038209552.1"/>
</dbReference>
<dbReference type="InterPro" id="IPR040815">
    <property type="entry name" value="Nas2_N"/>
</dbReference>
<keyword evidence="7" id="KW-1185">Reference proteome</keyword>
<name>A0A914AN80_PATMI</name>
<dbReference type="Gene3D" id="2.30.42.10">
    <property type="match status" value="1"/>
</dbReference>
<evidence type="ECO:0000256" key="2">
    <source>
        <dbReference type="ARBA" id="ARBA00014937"/>
    </source>
</evidence>
<protein>
    <recommendedName>
        <fullName evidence="2">26S proteasome non-ATPase regulatory subunit 9</fullName>
    </recommendedName>
    <alternativeName>
        <fullName evidence="4">26S proteasome regulatory subunit p27</fullName>
    </alternativeName>
</protein>
<organism evidence="6 7">
    <name type="scientific">Patiria miniata</name>
    <name type="common">Bat star</name>
    <name type="synonym">Asterina miniata</name>
    <dbReference type="NCBI Taxonomy" id="46514"/>
    <lineage>
        <taxon>Eukaryota</taxon>
        <taxon>Metazoa</taxon>
        <taxon>Echinodermata</taxon>
        <taxon>Eleutherozoa</taxon>
        <taxon>Asterozoa</taxon>
        <taxon>Asteroidea</taxon>
        <taxon>Valvatacea</taxon>
        <taxon>Valvatida</taxon>
        <taxon>Asterinidae</taxon>
        <taxon>Patiria</taxon>
    </lineage>
</organism>
<dbReference type="InterPro" id="IPR035269">
    <property type="entry name" value="PSMD9"/>
</dbReference>
<dbReference type="AlphaFoldDB" id="A0A914AN80"/>
<dbReference type="OMA" id="DWGGRGM"/>
<dbReference type="GO" id="GO:0070682">
    <property type="term" value="P:proteasome regulatory particle assembly"/>
    <property type="evidence" value="ECO:0007669"/>
    <property type="project" value="InterPro"/>
</dbReference>
<proteinExistence type="inferred from homology"/>
<dbReference type="EnsemblMetazoa" id="XM_038209552.1">
    <property type="protein sequence ID" value="XP_038065480.1"/>
    <property type="gene ID" value="LOC119735697"/>
</dbReference>
<dbReference type="InterPro" id="IPR041489">
    <property type="entry name" value="PDZ_6"/>
</dbReference>
<dbReference type="InterPro" id="IPR036034">
    <property type="entry name" value="PDZ_sf"/>
</dbReference>
<dbReference type="GeneID" id="119735697"/>
<keyword evidence="3" id="KW-0143">Chaperone</keyword>
<comment type="similarity">
    <text evidence="1">Belongs to the proteasome subunit p27 family.</text>
</comment>
<feature type="domain" description="PDZ" evidence="5">
    <location>
        <begin position="101"/>
        <end position="175"/>
    </location>
</feature>
<dbReference type="SUPFAM" id="SSF50156">
    <property type="entry name" value="PDZ domain-like"/>
    <property type="match status" value="1"/>
</dbReference>
<dbReference type="PANTHER" id="PTHR12651">
    <property type="entry name" value="26S PROTEASOME NON-ATPASE REGULATORY SUBUNIT 9"/>
    <property type="match status" value="1"/>
</dbReference>
<dbReference type="GO" id="GO:0005634">
    <property type="term" value="C:nucleus"/>
    <property type="evidence" value="ECO:0007669"/>
    <property type="project" value="TreeGrafter"/>
</dbReference>
<evidence type="ECO:0000256" key="3">
    <source>
        <dbReference type="ARBA" id="ARBA00023186"/>
    </source>
</evidence>
<evidence type="ECO:0000313" key="6">
    <source>
        <dbReference type="EnsemblMetazoa" id="XP_038065480.1"/>
    </source>
</evidence>
<dbReference type="PANTHER" id="PTHR12651:SF1">
    <property type="entry name" value="26S PROTEASOME NON-ATPASE REGULATORY SUBUNIT 9"/>
    <property type="match status" value="1"/>
</dbReference>
<reference evidence="6" key="1">
    <citation type="submission" date="2022-11" db="UniProtKB">
        <authorList>
            <consortium name="EnsemblMetazoa"/>
        </authorList>
    </citation>
    <scope>IDENTIFICATION</scope>
</reference>
<dbReference type="InterPro" id="IPR001478">
    <property type="entry name" value="PDZ"/>
</dbReference>
<dbReference type="Pfam" id="PF18265">
    <property type="entry name" value="Nas2_N"/>
    <property type="match status" value="1"/>
</dbReference>
<evidence type="ECO:0000313" key="7">
    <source>
        <dbReference type="Proteomes" id="UP000887568"/>
    </source>
</evidence>
<evidence type="ECO:0000259" key="5">
    <source>
        <dbReference type="SMART" id="SM00228"/>
    </source>
</evidence>
<dbReference type="GO" id="GO:0005737">
    <property type="term" value="C:cytoplasm"/>
    <property type="evidence" value="ECO:0007669"/>
    <property type="project" value="TreeGrafter"/>
</dbReference>
<dbReference type="Proteomes" id="UP000887568">
    <property type="component" value="Unplaced"/>
</dbReference>
<dbReference type="Pfam" id="PF17820">
    <property type="entry name" value="PDZ_6"/>
    <property type="match status" value="1"/>
</dbReference>
<dbReference type="CTD" id="5715"/>
<dbReference type="SMART" id="SM00228">
    <property type="entry name" value="PDZ"/>
    <property type="match status" value="1"/>
</dbReference>
<dbReference type="FunFam" id="2.30.42.10:FF:000107">
    <property type="entry name" value="26S proteasome non-ATPase regulatory subunit 9"/>
    <property type="match status" value="1"/>
</dbReference>
<dbReference type="OrthoDB" id="72325at2759"/>
<evidence type="ECO:0000256" key="4">
    <source>
        <dbReference type="ARBA" id="ARBA00030007"/>
    </source>
</evidence>